<proteinExistence type="predicted"/>
<feature type="transmembrane region" description="Helical" evidence="2">
    <location>
        <begin position="353"/>
        <end position="372"/>
    </location>
</feature>
<sequence>MSESVRLGTQLGWTEFVRTCREIRSDTAKVVLLVGALSFSLLPLSLFSYVFLQARDEISIAIPLTPELRGGAVGFLWLFIAFISASRIAQNEHTPDHIDLLRSTVPDRAIVVGILLAETLRTGAYVAPILGLITIVLAYGFASPLLLVTIPLTVVLLFLSTIALGAVCGFTAALLVTRVRVIAQYKTILSFVIAIVFFGGIMLNNVTTLFSWAVFGQLPIAWLLDLALLGTPVIVVPSYAVIGTTVSIGLLLGGVLLTTRLATRLWSDVPVDHSKPKSDRSEPHTVASSPDGALHTARQPVPLWTDSIAADRIGTVSLLRIRRNPSLVWFLIFPLFMFSVFLGNIAVTTGIEAALQPLPIIIAIAVPWFLCAATSLNPFGDLGAVRPALLTSGIGGSTYLQGLSLPSRTIGVPVVVIGVVGSGLIAGHPLLTIAAIGGIGLVLILVGNAIAAGVGTVFPRLSATSIAGDREVVPPSMIATVVYTIPIVLCASIAAVTALSSTTVQQGVALLIGTVIPALLEILAIEAASIVAAPAPLFEAAGATITTLSPTSVWVGGYILPLVLLVVCGLIGRRIAIDRIDTAVIE</sequence>
<feature type="compositionally biased region" description="Basic and acidic residues" evidence="1">
    <location>
        <begin position="271"/>
        <end position="283"/>
    </location>
</feature>
<feature type="transmembrane region" description="Helical" evidence="2">
    <location>
        <begin position="145"/>
        <end position="176"/>
    </location>
</feature>
<keyword evidence="2" id="KW-1133">Transmembrane helix</keyword>
<feature type="region of interest" description="Disordered" evidence="1">
    <location>
        <begin position="271"/>
        <end position="294"/>
    </location>
</feature>
<feature type="transmembrane region" description="Helical" evidence="2">
    <location>
        <begin position="438"/>
        <end position="458"/>
    </location>
</feature>
<feature type="transmembrane region" description="Helical" evidence="2">
    <location>
        <begin position="110"/>
        <end position="139"/>
    </location>
</feature>
<feature type="transmembrane region" description="Helical" evidence="2">
    <location>
        <begin position="188"/>
        <end position="214"/>
    </location>
</feature>
<reference evidence="3" key="1">
    <citation type="journal article" date="2022" name="Syst. Appl. Microbiol.">
        <title>Natronocalculus amylovorans gen. nov., sp. nov., and Natranaeroarchaeum aerophilus sp. nov., dominant culturable amylolytic natronoarchaea from hypersaline soda lakes in southwestern Siberia.</title>
        <authorList>
            <person name="Sorokin D.Y."/>
            <person name="Elcheninov A.G."/>
            <person name="Khizhniak T.V."/>
            <person name="Koenen M."/>
            <person name="Bale N.J."/>
            <person name="Damste J.S.S."/>
            <person name="Kublanov I.V."/>
        </authorList>
    </citation>
    <scope>NUCLEOTIDE SEQUENCE</scope>
    <source>
        <strain evidence="3">AArc-St2</strain>
    </source>
</reference>
<dbReference type="Proteomes" id="UP001203207">
    <property type="component" value="Unassembled WGS sequence"/>
</dbReference>
<feature type="transmembrane region" description="Helical" evidence="2">
    <location>
        <begin position="553"/>
        <end position="572"/>
    </location>
</feature>
<keyword evidence="4" id="KW-1185">Reference proteome</keyword>
<reference evidence="3" key="2">
    <citation type="submission" date="2022-02" db="EMBL/GenBank/DDBJ databases">
        <authorList>
            <person name="Elcheninov A.G."/>
            <person name="Sorokin D.Y."/>
            <person name="Kublanov I.V."/>
        </authorList>
    </citation>
    <scope>NUCLEOTIDE SEQUENCE</scope>
    <source>
        <strain evidence="3">AArc-St2</strain>
    </source>
</reference>
<keyword evidence="2" id="KW-0812">Transmembrane</keyword>
<feature type="transmembrane region" description="Helical" evidence="2">
    <location>
        <begin position="410"/>
        <end position="431"/>
    </location>
</feature>
<evidence type="ECO:0000256" key="2">
    <source>
        <dbReference type="SAM" id="Phobius"/>
    </source>
</evidence>
<feature type="transmembrane region" description="Helical" evidence="2">
    <location>
        <begin position="234"/>
        <end position="257"/>
    </location>
</feature>
<feature type="transmembrane region" description="Helical" evidence="2">
    <location>
        <begin position="384"/>
        <end position="404"/>
    </location>
</feature>
<feature type="transmembrane region" description="Helical" evidence="2">
    <location>
        <begin position="72"/>
        <end position="89"/>
    </location>
</feature>
<organism evidence="3 4">
    <name type="scientific">Natronocalculus amylovorans</name>
    <dbReference type="NCBI Taxonomy" id="2917812"/>
    <lineage>
        <taxon>Archaea</taxon>
        <taxon>Methanobacteriati</taxon>
        <taxon>Methanobacteriota</taxon>
        <taxon>Stenosarchaea group</taxon>
        <taxon>Halobacteria</taxon>
        <taxon>Halobacteriales</taxon>
        <taxon>Haloferacaceae</taxon>
        <taxon>Natronocalculus</taxon>
    </lineage>
</organism>
<protein>
    <submittedName>
        <fullName evidence="3">Uncharacterized protein</fullName>
    </submittedName>
</protein>
<comment type="caution">
    <text evidence="3">The sequence shown here is derived from an EMBL/GenBank/DDBJ whole genome shotgun (WGS) entry which is preliminary data.</text>
</comment>
<dbReference type="AlphaFoldDB" id="A0AAE3FXX3"/>
<name>A0AAE3FXX3_9EURY</name>
<feature type="transmembrane region" description="Helical" evidence="2">
    <location>
        <begin position="478"/>
        <end position="496"/>
    </location>
</feature>
<accession>A0AAE3FXX3</accession>
<feature type="transmembrane region" description="Helical" evidence="2">
    <location>
        <begin position="327"/>
        <end position="347"/>
    </location>
</feature>
<gene>
    <name evidence="3" type="ORF">AArcSt2_11685</name>
</gene>
<dbReference type="EMBL" id="JAKRVX010000004">
    <property type="protein sequence ID" value="MCL9817607.1"/>
    <property type="molecule type" value="Genomic_DNA"/>
</dbReference>
<dbReference type="RefSeq" id="WP_250584826.1">
    <property type="nucleotide sequence ID" value="NZ_JAKRVX010000004.1"/>
</dbReference>
<evidence type="ECO:0000256" key="1">
    <source>
        <dbReference type="SAM" id="MobiDB-lite"/>
    </source>
</evidence>
<evidence type="ECO:0000313" key="4">
    <source>
        <dbReference type="Proteomes" id="UP001203207"/>
    </source>
</evidence>
<evidence type="ECO:0000313" key="3">
    <source>
        <dbReference type="EMBL" id="MCL9817607.1"/>
    </source>
</evidence>
<feature type="transmembrane region" description="Helical" evidence="2">
    <location>
        <begin position="30"/>
        <end position="52"/>
    </location>
</feature>
<keyword evidence="2" id="KW-0472">Membrane</keyword>
<feature type="transmembrane region" description="Helical" evidence="2">
    <location>
        <begin position="508"/>
        <end position="533"/>
    </location>
</feature>